<evidence type="ECO:0008006" key="4">
    <source>
        <dbReference type="Google" id="ProtNLM"/>
    </source>
</evidence>
<sequence length="182" mass="21552">MYVLLRIALLFSLLRVGFPALAQYTSWKPTFNPMDVRQALFYIQKPHLMNLSNYLGHTVRDKMDDCKAESALFHFRVNSQGKIDSIRVEGNLRAAYKTIIVTNIKSTEGKWQLPQNTRPEDYCWFIYPHFVFGYTYSCPPESMELYRIQQTHYEVYNRLKPQTETRYGILLSPRELPTMPRR</sequence>
<comment type="caution">
    <text evidence="2">The sequence shown here is derived from an EMBL/GenBank/DDBJ whole genome shotgun (WGS) entry which is preliminary data.</text>
</comment>
<feature type="signal peptide" evidence="1">
    <location>
        <begin position="1"/>
        <end position="22"/>
    </location>
</feature>
<evidence type="ECO:0000313" key="2">
    <source>
        <dbReference type="EMBL" id="RCR66848.1"/>
    </source>
</evidence>
<dbReference type="OrthoDB" id="965816at2"/>
<evidence type="ECO:0000313" key="3">
    <source>
        <dbReference type="Proteomes" id="UP000253383"/>
    </source>
</evidence>
<evidence type="ECO:0000256" key="1">
    <source>
        <dbReference type="SAM" id="SignalP"/>
    </source>
</evidence>
<keyword evidence="1" id="KW-0732">Signal</keyword>
<dbReference type="AlphaFoldDB" id="A0A368JGQ3"/>
<name>A0A368JGQ3_9BACT</name>
<accession>A0A368JGQ3</accession>
<protein>
    <recommendedName>
        <fullName evidence="4">TonB C-terminal domain-containing protein</fullName>
    </recommendedName>
</protein>
<gene>
    <name evidence="2" type="ORF">DUE52_25190</name>
</gene>
<feature type="chain" id="PRO_5016820024" description="TonB C-terminal domain-containing protein" evidence="1">
    <location>
        <begin position="23"/>
        <end position="182"/>
    </location>
</feature>
<proteinExistence type="predicted"/>
<reference evidence="2 3" key="1">
    <citation type="submission" date="2018-07" db="EMBL/GenBank/DDBJ databases">
        <title>Genome analysis of Larkinella rosea.</title>
        <authorList>
            <person name="Zhou Z."/>
            <person name="Wang G."/>
        </authorList>
    </citation>
    <scope>NUCLEOTIDE SEQUENCE [LARGE SCALE GENOMIC DNA]</scope>
    <source>
        <strain evidence="3">zzj9</strain>
    </source>
</reference>
<organism evidence="2 3">
    <name type="scientific">Larkinella punicea</name>
    <dbReference type="NCBI Taxonomy" id="2315727"/>
    <lineage>
        <taxon>Bacteria</taxon>
        <taxon>Pseudomonadati</taxon>
        <taxon>Bacteroidota</taxon>
        <taxon>Cytophagia</taxon>
        <taxon>Cytophagales</taxon>
        <taxon>Spirosomataceae</taxon>
        <taxon>Larkinella</taxon>
    </lineage>
</organism>
<dbReference type="EMBL" id="QOWE01000024">
    <property type="protein sequence ID" value="RCR66848.1"/>
    <property type="molecule type" value="Genomic_DNA"/>
</dbReference>
<dbReference type="RefSeq" id="WP_114408842.1">
    <property type="nucleotide sequence ID" value="NZ_QOWE01000024.1"/>
</dbReference>
<dbReference type="Proteomes" id="UP000253383">
    <property type="component" value="Unassembled WGS sequence"/>
</dbReference>
<keyword evidence="3" id="KW-1185">Reference proteome</keyword>